<dbReference type="Pfam" id="PF13349">
    <property type="entry name" value="DUF4097"/>
    <property type="match status" value="1"/>
</dbReference>
<sequence>MKRIVFFIGLLLTISNLSAQKKVTANERSSGIDDVFVHVKFADDIQIKQWNKNEISVEATVNINNNEHNDYFSLETDKVGSTLTVKSDYGDFFKKYGNNFYYNSRNDDDKPCRCNNELDIKYVIYVPKSMSLKVKSISGSVEADAYAGYLELDLISGDIDIKKHSKEMYLKTISGDIDIYVSDATFEAKTLSGGIYSDLDIDFSKNRKNNYSQRIKATINKGTASLKLSTISGDIFLRKS</sequence>
<dbReference type="InterPro" id="IPR025164">
    <property type="entry name" value="Toastrack_DUF4097"/>
</dbReference>
<name>A0ABW5LQA5_9FLAO</name>
<evidence type="ECO:0000256" key="1">
    <source>
        <dbReference type="SAM" id="SignalP"/>
    </source>
</evidence>
<protein>
    <submittedName>
        <fullName evidence="3">DUF4097 family beta strand repeat-containing protein</fullName>
    </submittedName>
</protein>
<reference evidence="4" key="1">
    <citation type="journal article" date="2019" name="Int. J. Syst. Evol. Microbiol.">
        <title>The Global Catalogue of Microorganisms (GCM) 10K type strain sequencing project: providing services to taxonomists for standard genome sequencing and annotation.</title>
        <authorList>
            <consortium name="The Broad Institute Genomics Platform"/>
            <consortium name="The Broad Institute Genome Sequencing Center for Infectious Disease"/>
            <person name="Wu L."/>
            <person name="Ma J."/>
        </authorList>
    </citation>
    <scope>NUCLEOTIDE SEQUENCE [LARGE SCALE GENOMIC DNA]</scope>
    <source>
        <strain evidence="4">KCTC 52127</strain>
    </source>
</reference>
<comment type="caution">
    <text evidence="3">The sequence shown here is derived from an EMBL/GenBank/DDBJ whole genome shotgun (WGS) entry which is preliminary data.</text>
</comment>
<accession>A0ABW5LQA5</accession>
<dbReference type="Proteomes" id="UP001597508">
    <property type="component" value="Unassembled WGS sequence"/>
</dbReference>
<dbReference type="EMBL" id="JBHULH010000001">
    <property type="protein sequence ID" value="MFD2566739.1"/>
    <property type="molecule type" value="Genomic_DNA"/>
</dbReference>
<evidence type="ECO:0000259" key="2">
    <source>
        <dbReference type="Pfam" id="PF13349"/>
    </source>
</evidence>
<organism evidence="3 4">
    <name type="scientific">Pseudotenacibaculum haliotis</name>
    <dbReference type="NCBI Taxonomy" id="1862138"/>
    <lineage>
        <taxon>Bacteria</taxon>
        <taxon>Pseudomonadati</taxon>
        <taxon>Bacteroidota</taxon>
        <taxon>Flavobacteriia</taxon>
        <taxon>Flavobacteriales</taxon>
        <taxon>Flavobacteriaceae</taxon>
        <taxon>Pseudotenacibaculum</taxon>
    </lineage>
</organism>
<dbReference type="RefSeq" id="WP_379665443.1">
    <property type="nucleotide sequence ID" value="NZ_JBHULH010000001.1"/>
</dbReference>
<keyword evidence="1" id="KW-0732">Signal</keyword>
<keyword evidence="4" id="KW-1185">Reference proteome</keyword>
<evidence type="ECO:0000313" key="3">
    <source>
        <dbReference type="EMBL" id="MFD2566739.1"/>
    </source>
</evidence>
<gene>
    <name evidence="3" type="ORF">ACFSRZ_05110</name>
</gene>
<evidence type="ECO:0000313" key="4">
    <source>
        <dbReference type="Proteomes" id="UP001597508"/>
    </source>
</evidence>
<proteinExistence type="predicted"/>
<feature type="chain" id="PRO_5045655204" evidence="1">
    <location>
        <begin position="20"/>
        <end position="240"/>
    </location>
</feature>
<feature type="signal peptide" evidence="1">
    <location>
        <begin position="1"/>
        <end position="19"/>
    </location>
</feature>
<feature type="domain" description="DUF4097" evidence="2">
    <location>
        <begin position="128"/>
        <end position="237"/>
    </location>
</feature>